<evidence type="ECO:0000313" key="2">
    <source>
        <dbReference type="EMBL" id="MFC7615842.1"/>
    </source>
</evidence>
<accession>A0ABW2TSG5</accession>
<evidence type="ECO:0000256" key="1">
    <source>
        <dbReference type="SAM" id="MobiDB-lite"/>
    </source>
</evidence>
<proteinExistence type="predicted"/>
<name>A0ABW2TSG5_9PSEU</name>
<gene>
    <name evidence="2" type="ORF">ACFQV2_22480</name>
</gene>
<dbReference type="EMBL" id="JBHTEY010000004">
    <property type="protein sequence ID" value="MFC7615842.1"/>
    <property type="molecule type" value="Genomic_DNA"/>
</dbReference>
<evidence type="ECO:0000313" key="3">
    <source>
        <dbReference type="Proteomes" id="UP001596512"/>
    </source>
</evidence>
<evidence type="ECO:0008006" key="4">
    <source>
        <dbReference type="Google" id="ProtNLM"/>
    </source>
</evidence>
<comment type="caution">
    <text evidence="2">The sequence shown here is derived from an EMBL/GenBank/DDBJ whole genome shotgun (WGS) entry which is preliminary data.</text>
</comment>
<dbReference type="SUPFAM" id="SSF55124">
    <property type="entry name" value="Nitrite/Sulfite reductase N-terminal domain-like"/>
    <property type="match status" value="1"/>
</dbReference>
<sequence>MLGLDGDSPSAELDAALCADPALAALPGRFLFALDSGAQDVAWLGADVAALPVGAEWAVLLGGEDFGVRTSDVVGTMLEAARAFLDVRDGQWRIAELGPGVAKIADRLGRTAARIPTGRPPASGPLGALPGAVGAAVPLGRLDDRQVDVLAEAPYVVITPWRGVVVPSGDADALASVGLLVDPGAPGIGVTACTGRPGCAKSLADVRAAALRVDRPGRPVHFAGCARRCGRPAETWSTWWPSRTATRSTAGQHPADGWPRWPPR</sequence>
<dbReference type="InterPro" id="IPR036136">
    <property type="entry name" value="Nit/Sulf_reduc_fer-like_dom_sf"/>
</dbReference>
<feature type="region of interest" description="Disordered" evidence="1">
    <location>
        <begin position="242"/>
        <end position="264"/>
    </location>
</feature>
<reference evidence="3" key="1">
    <citation type="journal article" date="2019" name="Int. J. Syst. Evol. Microbiol.">
        <title>The Global Catalogue of Microorganisms (GCM) 10K type strain sequencing project: providing services to taxonomists for standard genome sequencing and annotation.</title>
        <authorList>
            <consortium name="The Broad Institute Genomics Platform"/>
            <consortium name="The Broad Institute Genome Sequencing Center for Infectious Disease"/>
            <person name="Wu L."/>
            <person name="Ma J."/>
        </authorList>
    </citation>
    <scope>NUCLEOTIDE SEQUENCE [LARGE SCALE GENOMIC DNA]</scope>
    <source>
        <strain evidence="3">JCM 17695</strain>
    </source>
</reference>
<feature type="compositionally biased region" description="Polar residues" evidence="1">
    <location>
        <begin position="242"/>
        <end position="251"/>
    </location>
</feature>
<dbReference type="Proteomes" id="UP001596512">
    <property type="component" value="Unassembled WGS sequence"/>
</dbReference>
<protein>
    <recommendedName>
        <fullName evidence="4">Precorrin-3B synthase</fullName>
    </recommendedName>
</protein>
<keyword evidence="3" id="KW-1185">Reference proteome</keyword>
<organism evidence="2 3">
    <name type="scientific">Actinokineospora soli</name>
    <dbReference type="NCBI Taxonomy" id="1048753"/>
    <lineage>
        <taxon>Bacteria</taxon>
        <taxon>Bacillati</taxon>
        <taxon>Actinomycetota</taxon>
        <taxon>Actinomycetes</taxon>
        <taxon>Pseudonocardiales</taxon>
        <taxon>Pseudonocardiaceae</taxon>
        <taxon>Actinokineospora</taxon>
    </lineage>
</organism>